<dbReference type="Proteomes" id="UP000317685">
    <property type="component" value="Unassembled WGS sequence"/>
</dbReference>
<feature type="compositionally biased region" description="Basic and acidic residues" evidence="1">
    <location>
        <begin position="29"/>
        <end position="39"/>
    </location>
</feature>
<evidence type="ECO:0000256" key="1">
    <source>
        <dbReference type="SAM" id="MobiDB-lite"/>
    </source>
</evidence>
<reference evidence="2 3" key="1">
    <citation type="submission" date="2019-06" db="EMBL/GenBank/DDBJ databases">
        <title>Sequencing the genomes of 1000 actinobacteria strains.</title>
        <authorList>
            <person name="Klenk H.-P."/>
        </authorList>
    </citation>
    <scope>NUCLEOTIDE SEQUENCE [LARGE SCALE GENOMIC DNA]</scope>
    <source>
        <strain evidence="2 3">DSM 45885</strain>
    </source>
</reference>
<keyword evidence="3" id="KW-1185">Reference proteome</keyword>
<evidence type="ECO:0000313" key="3">
    <source>
        <dbReference type="Proteomes" id="UP000317685"/>
    </source>
</evidence>
<feature type="region of interest" description="Disordered" evidence="1">
    <location>
        <begin position="20"/>
        <end position="39"/>
    </location>
</feature>
<comment type="caution">
    <text evidence="2">The sequence shown here is derived from an EMBL/GenBank/DDBJ whole genome shotgun (WGS) entry which is preliminary data.</text>
</comment>
<name>A0A561W1P2_9ACTN</name>
<gene>
    <name evidence="2" type="ORF">FHU34_113132</name>
</gene>
<sequence length="39" mass="4065">MGTGGFSLRGGFGLRGLLDGLLTDPARYGGERARTGEDH</sequence>
<dbReference type="EMBL" id="VIWZ01000001">
    <property type="protein sequence ID" value="TWG17790.1"/>
    <property type="molecule type" value="Genomic_DNA"/>
</dbReference>
<evidence type="ECO:0000313" key="2">
    <source>
        <dbReference type="EMBL" id="TWG17790.1"/>
    </source>
</evidence>
<accession>A0A561W1P2</accession>
<organism evidence="2 3">
    <name type="scientific">Micromonospora taraxaci</name>
    <dbReference type="NCBI Taxonomy" id="1316803"/>
    <lineage>
        <taxon>Bacteria</taxon>
        <taxon>Bacillati</taxon>
        <taxon>Actinomycetota</taxon>
        <taxon>Actinomycetes</taxon>
        <taxon>Micromonosporales</taxon>
        <taxon>Micromonosporaceae</taxon>
        <taxon>Micromonospora</taxon>
    </lineage>
</organism>
<protein>
    <submittedName>
        <fullName evidence="2">Uncharacterized protein</fullName>
    </submittedName>
</protein>
<dbReference type="AlphaFoldDB" id="A0A561W1P2"/>
<proteinExistence type="predicted"/>